<keyword evidence="2" id="KW-1185">Reference proteome</keyword>
<sequence>MVKLFFRLHWVPFRMRKQNGRLVNTNRLYPLNYPGAESFDGCRPQESFPEFGGAGGISDFSFAGDQRCQLPLRC</sequence>
<gene>
    <name evidence="1" type="ORF">TBK1r_45190</name>
</gene>
<dbReference type="EMBL" id="CP036432">
    <property type="protein sequence ID" value="QDV85505.1"/>
    <property type="molecule type" value="Genomic_DNA"/>
</dbReference>
<proteinExistence type="predicted"/>
<protein>
    <submittedName>
        <fullName evidence="1">Uncharacterized protein</fullName>
    </submittedName>
</protein>
<evidence type="ECO:0000313" key="1">
    <source>
        <dbReference type="EMBL" id="QDV85505.1"/>
    </source>
</evidence>
<dbReference type="Proteomes" id="UP000318081">
    <property type="component" value="Chromosome"/>
</dbReference>
<accession>A0ABX5XVR0</accession>
<organism evidence="1 2">
    <name type="scientific">Stieleria magnilauensis</name>
    <dbReference type="NCBI Taxonomy" id="2527963"/>
    <lineage>
        <taxon>Bacteria</taxon>
        <taxon>Pseudomonadati</taxon>
        <taxon>Planctomycetota</taxon>
        <taxon>Planctomycetia</taxon>
        <taxon>Pirellulales</taxon>
        <taxon>Pirellulaceae</taxon>
        <taxon>Stieleria</taxon>
    </lineage>
</organism>
<evidence type="ECO:0000313" key="2">
    <source>
        <dbReference type="Proteomes" id="UP000318081"/>
    </source>
</evidence>
<reference evidence="1 2" key="1">
    <citation type="submission" date="2019-02" db="EMBL/GenBank/DDBJ databases">
        <title>Deep-cultivation of Planctomycetes and their phenomic and genomic characterization uncovers novel biology.</title>
        <authorList>
            <person name="Wiegand S."/>
            <person name="Jogler M."/>
            <person name="Boedeker C."/>
            <person name="Pinto D."/>
            <person name="Vollmers J."/>
            <person name="Rivas-Marin E."/>
            <person name="Kohn T."/>
            <person name="Peeters S.H."/>
            <person name="Heuer A."/>
            <person name="Rast P."/>
            <person name="Oberbeckmann S."/>
            <person name="Bunk B."/>
            <person name="Jeske O."/>
            <person name="Meyerdierks A."/>
            <person name="Storesund J.E."/>
            <person name="Kallscheuer N."/>
            <person name="Luecker S."/>
            <person name="Lage O.M."/>
            <person name="Pohl T."/>
            <person name="Merkel B.J."/>
            <person name="Hornburger P."/>
            <person name="Mueller R.-W."/>
            <person name="Bruemmer F."/>
            <person name="Labrenz M."/>
            <person name="Spormann A.M."/>
            <person name="Op den Camp H."/>
            <person name="Overmann J."/>
            <person name="Amann R."/>
            <person name="Jetten M.S.M."/>
            <person name="Mascher T."/>
            <person name="Medema M.H."/>
            <person name="Devos D.P."/>
            <person name="Kaster A.-K."/>
            <person name="Ovreas L."/>
            <person name="Rohde M."/>
            <person name="Galperin M.Y."/>
            <person name="Jogler C."/>
        </authorList>
    </citation>
    <scope>NUCLEOTIDE SEQUENCE [LARGE SCALE GENOMIC DNA]</scope>
    <source>
        <strain evidence="1 2">TBK1r</strain>
    </source>
</reference>
<name>A0ABX5XVR0_9BACT</name>